<dbReference type="SUPFAM" id="SSF54189">
    <property type="entry name" value="Ribosomal proteins S24e, L23 and L15e"/>
    <property type="match status" value="1"/>
</dbReference>
<proteinExistence type="inferred from homology"/>
<feature type="compositionally biased region" description="Basic and acidic residues" evidence="5">
    <location>
        <begin position="322"/>
        <end position="331"/>
    </location>
</feature>
<keyword evidence="2" id="KW-0689">Ribosomal protein</keyword>
<name>D8Q0M8_SCHCM</name>
<dbReference type="Proteomes" id="UP000007431">
    <property type="component" value="Unassembled WGS sequence"/>
</dbReference>
<dbReference type="PANTHER" id="PTHR12059">
    <property type="entry name" value="RIBOSOMAL PROTEIN L23-RELATED"/>
    <property type="match status" value="1"/>
</dbReference>
<evidence type="ECO:0000256" key="5">
    <source>
        <dbReference type="SAM" id="MobiDB-lite"/>
    </source>
</evidence>
<evidence type="ECO:0000313" key="7">
    <source>
        <dbReference type="Proteomes" id="UP000007431"/>
    </source>
</evidence>
<evidence type="ECO:0000313" key="6">
    <source>
        <dbReference type="EMBL" id="EFI98377.1"/>
    </source>
</evidence>
<dbReference type="GO" id="GO:0005762">
    <property type="term" value="C:mitochondrial large ribosomal subunit"/>
    <property type="evidence" value="ECO:0007669"/>
    <property type="project" value="TreeGrafter"/>
</dbReference>
<feature type="region of interest" description="Disordered" evidence="5">
    <location>
        <begin position="310"/>
        <end position="331"/>
    </location>
</feature>
<dbReference type="EMBL" id="GL377305">
    <property type="protein sequence ID" value="EFI98377.1"/>
    <property type="molecule type" value="Genomic_DNA"/>
</dbReference>
<dbReference type="VEuPathDB" id="FungiDB:SCHCODRAFT_02618515"/>
<dbReference type="eggNOG" id="KOG4089">
    <property type="taxonomic scope" value="Eukaryota"/>
</dbReference>
<gene>
    <name evidence="6" type="ORF">SCHCODRAFT_84973</name>
</gene>
<protein>
    <recommendedName>
        <fullName evidence="4">Large ribosomal subunit protein uL23m</fullName>
    </recommendedName>
</protein>
<dbReference type="PANTHER" id="PTHR12059:SF5">
    <property type="entry name" value="LARGE RIBOSOMAL SUBUNIT PROTEIN UL23M"/>
    <property type="match status" value="1"/>
</dbReference>
<dbReference type="STRING" id="578458.D8Q0M8"/>
<sequence>MQAALGFARRCTQRPALQLGGRRFYQAPSKQPPLPEGALIARTQSTPHAVRERREKKSGELIPIGATDATETGLSPSEYARYLRLRHTGRIPRGLTPERWLADVNRRRSRIRGFEHLKRGDVSHLVPVGVPVYLPNITFTFVPNHTPPGQPYNPYEATFYVAPSLTKTDIRSYLQALYGVRTTYIRTDNYIAPLVRDMENPMTFVRKYGAYKRAVVGLVDPFYWPNRLEDMPEEKRKKREEELEQSYGIQSAKDYRTYSRLRMIKKHPIKFTPGMWSRRSILRNVMERKERRMGLVLKQTETWSEMRERGEHITLGGASKPASEKAVEAPQ</sequence>
<evidence type="ECO:0000256" key="1">
    <source>
        <dbReference type="ARBA" id="ARBA00006700"/>
    </source>
</evidence>
<dbReference type="RefSeq" id="XP_003033280.1">
    <property type="nucleotide sequence ID" value="XM_003033234.1"/>
</dbReference>
<dbReference type="OMA" id="KGWKWRT"/>
<comment type="similarity">
    <text evidence="1">Belongs to the universal ribosomal protein uL23 family.</text>
</comment>
<dbReference type="Gene3D" id="3.30.70.330">
    <property type="match status" value="1"/>
</dbReference>
<dbReference type="GO" id="GO:0032543">
    <property type="term" value="P:mitochondrial translation"/>
    <property type="evidence" value="ECO:0007669"/>
    <property type="project" value="TreeGrafter"/>
</dbReference>
<accession>D8Q0M8</accession>
<dbReference type="GO" id="GO:0003735">
    <property type="term" value="F:structural constituent of ribosome"/>
    <property type="evidence" value="ECO:0007669"/>
    <property type="project" value="InterPro"/>
</dbReference>
<dbReference type="AlphaFoldDB" id="D8Q0M8"/>
<dbReference type="InterPro" id="IPR013025">
    <property type="entry name" value="Ribosomal_uL23-like"/>
</dbReference>
<evidence type="ECO:0000256" key="4">
    <source>
        <dbReference type="ARBA" id="ARBA00039977"/>
    </source>
</evidence>
<dbReference type="KEGG" id="scm:SCHCO_02618515"/>
<dbReference type="OrthoDB" id="275582at2759"/>
<dbReference type="HOGENOM" id="CLU_073162_0_0_1"/>
<evidence type="ECO:0000256" key="2">
    <source>
        <dbReference type="ARBA" id="ARBA00022980"/>
    </source>
</evidence>
<dbReference type="GeneID" id="9595549"/>
<keyword evidence="3" id="KW-0687">Ribonucleoprotein</keyword>
<dbReference type="InterPro" id="IPR012677">
    <property type="entry name" value="Nucleotide-bd_a/b_plait_sf"/>
</dbReference>
<dbReference type="InParanoid" id="D8Q0M8"/>
<dbReference type="Pfam" id="PF00276">
    <property type="entry name" value="Ribosomal_L23"/>
    <property type="match status" value="1"/>
</dbReference>
<organism evidence="7">
    <name type="scientific">Schizophyllum commune (strain H4-8 / FGSC 9210)</name>
    <name type="common">Split gill fungus</name>
    <dbReference type="NCBI Taxonomy" id="578458"/>
    <lineage>
        <taxon>Eukaryota</taxon>
        <taxon>Fungi</taxon>
        <taxon>Dikarya</taxon>
        <taxon>Basidiomycota</taxon>
        <taxon>Agaricomycotina</taxon>
        <taxon>Agaricomycetes</taxon>
        <taxon>Agaricomycetidae</taxon>
        <taxon>Agaricales</taxon>
        <taxon>Schizophyllaceae</taxon>
        <taxon>Schizophyllum</taxon>
    </lineage>
</organism>
<keyword evidence="7" id="KW-1185">Reference proteome</keyword>
<reference evidence="6 7" key="1">
    <citation type="journal article" date="2010" name="Nat. Biotechnol.">
        <title>Genome sequence of the model mushroom Schizophyllum commune.</title>
        <authorList>
            <person name="Ohm R.A."/>
            <person name="de Jong J.F."/>
            <person name="Lugones L.G."/>
            <person name="Aerts A."/>
            <person name="Kothe E."/>
            <person name="Stajich J.E."/>
            <person name="de Vries R.P."/>
            <person name="Record E."/>
            <person name="Levasseur A."/>
            <person name="Baker S.E."/>
            <person name="Bartholomew K.A."/>
            <person name="Coutinho P.M."/>
            <person name="Erdmann S."/>
            <person name="Fowler T.J."/>
            <person name="Gathman A.C."/>
            <person name="Lombard V."/>
            <person name="Henrissat B."/>
            <person name="Knabe N."/>
            <person name="Kuees U."/>
            <person name="Lilly W.W."/>
            <person name="Lindquist E."/>
            <person name="Lucas S."/>
            <person name="Magnuson J.K."/>
            <person name="Piumi F."/>
            <person name="Raudaskoski M."/>
            <person name="Salamov A."/>
            <person name="Schmutz J."/>
            <person name="Schwarze F.W.M.R."/>
            <person name="vanKuyk P.A."/>
            <person name="Horton J.S."/>
            <person name="Grigoriev I.V."/>
            <person name="Woesten H.A.B."/>
        </authorList>
    </citation>
    <scope>NUCLEOTIDE SEQUENCE [LARGE SCALE GENOMIC DNA]</scope>
    <source>
        <strain evidence="7">H4-8 / FGSC 9210</strain>
    </source>
</reference>
<dbReference type="InterPro" id="IPR012678">
    <property type="entry name" value="Ribosomal_uL23/eL15/eS24_sf"/>
</dbReference>
<evidence type="ECO:0000256" key="3">
    <source>
        <dbReference type="ARBA" id="ARBA00023274"/>
    </source>
</evidence>